<dbReference type="SUPFAM" id="SSF48403">
    <property type="entry name" value="Ankyrin repeat"/>
    <property type="match status" value="2"/>
</dbReference>
<accession>A0ABY6UR56</accession>
<evidence type="ECO:0000256" key="3">
    <source>
        <dbReference type="PROSITE-ProRule" id="PRU00023"/>
    </source>
</evidence>
<dbReference type="InterPro" id="IPR025676">
    <property type="entry name" value="Clr5_dom"/>
</dbReference>
<feature type="repeat" description="ANK" evidence="3">
    <location>
        <begin position="1046"/>
        <end position="1078"/>
    </location>
</feature>
<dbReference type="SMART" id="SM00248">
    <property type="entry name" value="ANK"/>
    <property type="match status" value="9"/>
</dbReference>
<feature type="repeat" description="ANK" evidence="3">
    <location>
        <begin position="1116"/>
        <end position="1148"/>
    </location>
</feature>
<evidence type="ECO:0000256" key="2">
    <source>
        <dbReference type="ARBA" id="ARBA00023043"/>
    </source>
</evidence>
<keyword evidence="1" id="KW-0677">Repeat</keyword>
<reference evidence="5 6" key="1">
    <citation type="submission" date="2019-06" db="EMBL/GenBank/DDBJ databases">
        <authorList>
            <person name="Broberg M."/>
        </authorList>
    </citation>
    <scope>NUCLEOTIDE SEQUENCE [LARGE SCALE GENOMIC DNA]</scope>
</reference>
<dbReference type="Gene3D" id="1.25.40.20">
    <property type="entry name" value="Ankyrin repeat-containing domain"/>
    <property type="match status" value="2"/>
</dbReference>
<comment type="caution">
    <text evidence="5">The sequence shown here is derived from an EMBL/GenBank/DDBJ whole genome shotgun (WGS) entry which is preliminary data.</text>
</comment>
<feature type="repeat" description="ANK" evidence="3">
    <location>
        <begin position="1081"/>
        <end position="1113"/>
    </location>
</feature>
<keyword evidence="2 3" id="KW-0040">ANK repeat</keyword>
<dbReference type="InterPro" id="IPR036770">
    <property type="entry name" value="Ankyrin_rpt-contain_sf"/>
</dbReference>
<evidence type="ECO:0000256" key="1">
    <source>
        <dbReference type="ARBA" id="ARBA00022737"/>
    </source>
</evidence>
<evidence type="ECO:0000313" key="6">
    <source>
        <dbReference type="Proteomes" id="UP000766486"/>
    </source>
</evidence>
<proteinExistence type="predicted"/>
<organism evidence="5 6">
    <name type="scientific">Bionectria ochroleuca</name>
    <name type="common">Gliocladium roseum</name>
    <dbReference type="NCBI Taxonomy" id="29856"/>
    <lineage>
        <taxon>Eukaryota</taxon>
        <taxon>Fungi</taxon>
        <taxon>Dikarya</taxon>
        <taxon>Ascomycota</taxon>
        <taxon>Pezizomycotina</taxon>
        <taxon>Sordariomycetes</taxon>
        <taxon>Hypocreomycetidae</taxon>
        <taxon>Hypocreales</taxon>
        <taxon>Bionectriaceae</taxon>
        <taxon>Clonostachys</taxon>
    </lineage>
</organism>
<dbReference type="EMBL" id="CABFNS010000870">
    <property type="protein sequence ID" value="VUC33686.1"/>
    <property type="molecule type" value="Genomic_DNA"/>
</dbReference>
<sequence length="1220" mass="135150">MATSCKEIPPELWERHKDTILRLRFQEGLPLDSVKTTSRNVVQIMRDDHQFEATTAQYEAQLKRWKAAKYLKRQDWEMLLPLYTNLERQGLKPRVRLGDQIFEQKRIEKARRRYFSAKSRALQQSSAQAPLWHIEIYQHGHYEEYSGHEAESGFAENLPPAAVGSEDMYGDVEELPMSSTLLPAEDDPIWHMNLSEANTPNSQLTIFHPRLCSPQPDTEIFSQMTNHFIRQGVLSGSPFAHPDASVASSPRNVTYEFAQGLRVAQHEPQSVFPDMNTQTMLRRTSRETFYPDFSTRFLPNYNEGSSFTNSIPPLVACQNEPRFILSDENIGTMIQTVLQEPFGSICMDLEDAAVQTLSQQLEALLRDSFFEGRCPENSSILSTTISMSEIHERILLSIANNFAGLEGVPCVIILGILKSSSQTTVDLLKYLQSGTLSVSKPLADNLFRAAIEASDYDLVNIILKTTHGQANEIDVNGIVCQLDNETFTALSLASYLHQPAIVSKLIDYGAKVLVPGDLILRNCALTSLYQEYCQDWEGRSRCPKNAAKAAEIARLSLDSEPDAVVRLLQDDFFTTPCQLLEVLIQAVPSEHHHELFFSPKRGSQHGYERDIWRLGSIVKKLRPSIAAKIIKDRLAECKAVNCARSCADKNNKDLNCLLTLSITESNFELAEYLLEHTRPTMGNLSAAIRGRQQNMVKSMLEQGAVTRGEAVCSKNMSLPYRACGDCQKPTTPLAEAIRSQDWRLKKHLEENGALNRISNPSLPDLQAAIIATVQEGNLPYLKQLLVLVSPRIETELQYALAKAIKLRHTELADSLIEYLAGDENESLIFGPGILCAALEIHDKDLVHKIIKYLGTVTLKESTLEEAVRWGDKDILEYMIGLMPAIFQTRGSAIDLAIQMGNIELVTLLLDWSDKPCGLEKAIEVGSSEMTRLMLKYGADPADDDVFRLALGDVNAPCLDILSETFALKYPHGKKGFGGRALIAAIEASDISTLDLLIGLKLDVNSVALRLDSGYTTALLYAIESCGKCDPVGNEMISRLLKAGARRGRGPLIKAIKLSKMQIVKLLLQNGFNVNQPALERLSRTPLQQACEAGNFEMAEYLVNQGAEVNDAPAVNGGGTAIQLAAISGNVRIVIFLLDKGASIHADPALIHGRTALEGAAEHGRITVLNILLEKGAGGYSIDALEKAKSYAEKQKQRGCEERLKQALFRAGAGVRGTLHL</sequence>
<evidence type="ECO:0000259" key="4">
    <source>
        <dbReference type="Pfam" id="PF14420"/>
    </source>
</evidence>
<dbReference type="Pfam" id="PF12796">
    <property type="entry name" value="Ank_2"/>
    <property type="match status" value="2"/>
</dbReference>
<dbReference type="PANTHER" id="PTHR24198:SF165">
    <property type="entry name" value="ANKYRIN REPEAT-CONTAINING PROTEIN-RELATED"/>
    <property type="match status" value="1"/>
</dbReference>
<feature type="repeat" description="ANK" evidence="3">
    <location>
        <begin position="1151"/>
        <end position="1183"/>
    </location>
</feature>
<dbReference type="InterPro" id="IPR002110">
    <property type="entry name" value="Ankyrin_rpt"/>
</dbReference>
<protein>
    <recommendedName>
        <fullName evidence="4">Clr5 domain-containing protein</fullName>
    </recommendedName>
</protein>
<keyword evidence="6" id="KW-1185">Reference proteome</keyword>
<dbReference type="PROSITE" id="PS50088">
    <property type="entry name" value="ANK_REPEAT"/>
    <property type="match status" value="4"/>
</dbReference>
<gene>
    <name evidence="5" type="ORF">CLO192961_LOCUS360421</name>
</gene>
<dbReference type="PROSITE" id="PS50297">
    <property type="entry name" value="ANK_REP_REGION"/>
    <property type="match status" value="4"/>
</dbReference>
<dbReference type="Pfam" id="PF14420">
    <property type="entry name" value="Clr5"/>
    <property type="match status" value="1"/>
</dbReference>
<evidence type="ECO:0000313" key="5">
    <source>
        <dbReference type="EMBL" id="VUC33686.1"/>
    </source>
</evidence>
<name>A0ABY6UR56_BIOOC</name>
<feature type="domain" description="Clr5" evidence="4">
    <location>
        <begin position="10"/>
        <end position="68"/>
    </location>
</feature>
<dbReference type="Proteomes" id="UP000766486">
    <property type="component" value="Unassembled WGS sequence"/>
</dbReference>
<dbReference type="PANTHER" id="PTHR24198">
    <property type="entry name" value="ANKYRIN REPEAT AND PROTEIN KINASE DOMAIN-CONTAINING PROTEIN"/>
    <property type="match status" value="1"/>
</dbReference>